<dbReference type="Proteomes" id="UP000655588">
    <property type="component" value="Unassembled WGS sequence"/>
</dbReference>
<keyword evidence="7" id="KW-0067">ATP-binding</keyword>
<dbReference type="SMART" id="SM00559">
    <property type="entry name" value="Ku78"/>
    <property type="match status" value="1"/>
</dbReference>
<evidence type="ECO:0000256" key="1">
    <source>
        <dbReference type="ARBA" id="ARBA00004123"/>
    </source>
</evidence>
<feature type="domain" description="Ku" evidence="12">
    <location>
        <begin position="254"/>
        <end position="397"/>
    </location>
</feature>
<dbReference type="InterPro" id="IPR005161">
    <property type="entry name" value="Ku_N"/>
</dbReference>
<dbReference type="Pfam" id="PF03730">
    <property type="entry name" value="Ku_C"/>
    <property type="match status" value="1"/>
</dbReference>
<evidence type="ECO:0000256" key="9">
    <source>
        <dbReference type="ARBA" id="ARBA00023172"/>
    </source>
</evidence>
<dbReference type="GO" id="GO:0003678">
    <property type="term" value="F:DNA helicase activity"/>
    <property type="evidence" value="ECO:0007669"/>
    <property type="project" value="InterPro"/>
</dbReference>
<dbReference type="InterPro" id="IPR006164">
    <property type="entry name" value="DNA_bd_Ku70/Ku80"/>
</dbReference>
<dbReference type="GO" id="GO:0042162">
    <property type="term" value="F:telomeric DNA binding"/>
    <property type="evidence" value="ECO:0007669"/>
    <property type="project" value="InterPro"/>
</dbReference>
<dbReference type="SUPFAM" id="SSF100939">
    <property type="entry name" value="SPOC domain-like"/>
    <property type="match status" value="1"/>
</dbReference>
<evidence type="ECO:0000259" key="12">
    <source>
        <dbReference type="SMART" id="SM00559"/>
    </source>
</evidence>
<keyword evidence="11" id="KW-0539">Nucleus</keyword>
<dbReference type="GO" id="GO:0043564">
    <property type="term" value="C:Ku70:Ku80 complex"/>
    <property type="evidence" value="ECO:0007669"/>
    <property type="project" value="InterPro"/>
</dbReference>
<dbReference type="InterPro" id="IPR024193">
    <property type="entry name" value="Ku80"/>
</dbReference>
<comment type="similarity">
    <text evidence="2">Belongs to the ku80 family.</text>
</comment>
<evidence type="ECO:0000313" key="13">
    <source>
        <dbReference type="EMBL" id="KAF3420824.1"/>
    </source>
</evidence>
<evidence type="ECO:0000313" key="14">
    <source>
        <dbReference type="Proteomes" id="UP000655588"/>
    </source>
</evidence>
<evidence type="ECO:0000256" key="4">
    <source>
        <dbReference type="ARBA" id="ARBA00022763"/>
    </source>
</evidence>
<dbReference type="Gene3D" id="3.40.50.410">
    <property type="entry name" value="von Willebrand factor, type A domain"/>
    <property type="match status" value="1"/>
</dbReference>
<accession>A0A833VUM5</accession>
<dbReference type="GO" id="GO:0003684">
    <property type="term" value="F:damaged DNA binding"/>
    <property type="evidence" value="ECO:0007669"/>
    <property type="project" value="InterPro"/>
</dbReference>
<evidence type="ECO:0000256" key="3">
    <source>
        <dbReference type="ARBA" id="ARBA00022741"/>
    </source>
</evidence>
<dbReference type="Gene3D" id="1.10.1600.10">
    <property type="match status" value="1"/>
</dbReference>
<dbReference type="AlphaFoldDB" id="A0A833VUM5"/>
<dbReference type="PANTHER" id="PTHR12604:SF4">
    <property type="entry name" value="X-RAY REPAIR CROSS-COMPLEMENTING PROTEIN 5"/>
    <property type="match status" value="1"/>
</dbReference>
<dbReference type="GO" id="GO:0005524">
    <property type="term" value="F:ATP binding"/>
    <property type="evidence" value="ECO:0007669"/>
    <property type="project" value="UniProtKB-KW"/>
</dbReference>
<keyword evidence="9" id="KW-0233">DNA recombination</keyword>
<dbReference type="GO" id="GO:0016787">
    <property type="term" value="F:hydrolase activity"/>
    <property type="evidence" value="ECO:0007669"/>
    <property type="project" value="UniProtKB-KW"/>
</dbReference>
<evidence type="ECO:0000256" key="6">
    <source>
        <dbReference type="ARBA" id="ARBA00022806"/>
    </source>
</evidence>
<comment type="subcellular location">
    <subcellularLocation>
        <location evidence="1">Nucleus</location>
    </subcellularLocation>
</comment>
<keyword evidence="3" id="KW-0547">Nucleotide-binding</keyword>
<keyword evidence="10" id="KW-0234">DNA repair</keyword>
<sequence>MSKTMKESLILLINIGVTNPNIENNHSALEKAKEIAKRKIEKMIFLSPKDEIAIMLMGSSVTKNDLNTQHVEEFTDFQIPNWDFVKKCMALERTNHCSNWVEALIAAVEFMEKNVVDVSTRKIILISDFNEDADIISQFQADAIADRLSKGNIKLITISEPSTSLTISRKFLKDVYEKINGQHTTFDKVLSDLKFYTPASKKPCPYYYTLELLDKKIHITSYIKIDIEKFPSWKTESRNNEKFEKKTEYLNRQRVSYSKDEIVKGYKYGETFIPVEKNLEECMSYKSGGKSYKIYGFTNRNNIDLEYLYKSAPHILLPAKESENITKPFYSLVLAMQKTNSVAIVRKVLGNNSSPRMVALFPCIDIPDEPWCLVEIELVFAEDRRVMETRSMKSVMKQLLEEQNEAVDSLINSLMLSDTQDSCEIDGSQYFLPGYVPNPEIQHKWHILSHRVINPDKPLPPMENYLKEILEVPSVKERSKSHLQKIVKLFRLESIDPKKEKNEIKEQDNIQLDNNIDTEESNKIEDIADVESNSYKELEVLSLDTSDIDFDEMALRGARIRFNLSQRRDGVSCGSTGALARAEHIHQHGYSL</sequence>
<dbReference type="FunFam" id="1.10.1600.10:FF:000002">
    <property type="entry name" value="X-ray repair cross-complementing protein 5"/>
    <property type="match status" value="1"/>
</dbReference>
<reference evidence="13" key="1">
    <citation type="submission" date="2019-11" db="EMBL/GenBank/DDBJ databases">
        <title>The nuclear and mitochondrial genomes of Frieseomelitta varia - a highly eusocial stingless bee (Meliponini) with a permanently sterile worker caste.</title>
        <authorList>
            <person name="Freitas F.C.P."/>
            <person name="Lourenco A.P."/>
            <person name="Nunes F.M.F."/>
            <person name="Paschoal A.R."/>
            <person name="Abreu F.C.P."/>
            <person name="Barbin F.O."/>
            <person name="Bataglia L."/>
            <person name="Cardoso-Junior C.A.M."/>
            <person name="Cervoni M.S."/>
            <person name="Silva S.R."/>
            <person name="Dalarmi F."/>
            <person name="Del Lama M.A."/>
            <person name="Depintor T.S."/>
            <person name="Ferreira K.M."/>
            <person name="Goria P.S."/>
            <person name="Jaskot M.C."/>
            <person name="Lago D.C."/>
            <person name="Luna-Lucena D."/>
            <person name="Moda L.M."/>
            <person name="Nascimento L."/>
            <person name="Pedrino M."/>
            <person name="Rabico F.O."/>
            <person name="Sanches F.C."/>
            <person name="Santos D.E."/>
            <person name="Santos C.G."/>
            <person name="Vieira J."/>
            <person name="Lopes T.F."/>
            <person name="Barchuk A.R."/>
            <person name="Hartfelder K."/>
            <person name="Simoes Z.L.P."/>
            <person name="Bitondi M.M.G."/>
            <person name="Pinheiro D.G."/>
        </authorList>
    </citation>
    <scope>NUCLEOTIDE SEQUENCE</scope>
    <source>
        <strain evidence="13">USP_RPSP 00005682</strain>
        <tissue evidence="13">Whole individual</tissue>
    </source>
</reference>
<dbReference type="SUPFAM" id="SSF53300">
    <property type="entry name" value="vWA-like"/>
    <property type="match status" value="1"/>
</dbReference>
<keyword evidence="8" id="KW-0238">DNA-binding</keyword>
<dbReference type="InterPro" id="IPR005160">
    <property type="entry name" value="Ku_C"/>
</dbReference>
<evidence type="ECO:0000256" key="8">
    <source>
        <dbReference type="ARBA" id="ARBA00023125"/>
    </source>
</evidence>
<evidence type="ECO:0000256" key="10">
    <source>
        <dbReference type="ARBA" id="ARBA00023204"/>
    </source>
</evidence>
<evidence type="ECO:0000256" key="5">
    <source>
        <dbReference type="ARBA" id="ARBA00022801"/>
    </source>
</evidence>
<dbReference type="PANTHER" id="PTHR12604">
    <property type="entry name" value="KU AUTOANTIGEN DNA HELICASE"/>
    <property type="match status" value="1"/>
</dbReference>
<keyword evidence="6" id="KW-0347">Helicase</keyword>
<dbReference type="InterPro" id="IPR016194">
    <property type="entry name" value="SPOC-like_C_dom_sf"/>
</dbReference>
<dbReference type="GO" id="GO:0006303">
    <property type="term" value="P:double-strand break repair via nonhomologous end joining"/>
    <property type="evidence" value="ECO:0007669"/>
    <property type="project" value="InterPro"/>
</dbReference>
<protein>
    <recommendedName>
        <fullName evidence="12">Ku domain-containing protein</fullName>
    </recommendedName>
</protein>
<dbReference type="CDD" id="cd00873">
    <property type="entry name" value="KU80"/>
    <property type="match status" value="1"/>
</dbReference>
<proteinExistence type="inferred from homology"/>
<keyword evidence="4" id="KW-0227">DNA damage</keyword>
<dbReference type="Pfam" id="PF03731">
    <property type="entry name" value="Ku_N"/>
    <property type="match status" value="1"/>
</dbReference>
<evidence type="ECO:0000256" key="7">
    <source>
        <dbReference type="ARBA" id="ARBA00022840"/>
    </source>
</evidence>
<dbReference type="EMBL" id="WNWW01000912">
    <property type="protein sequence ID" value="KAF3420824.1"/>
    <property type="molecule type" value="Genomic_DNA"/>
</dbReference>
<dbReference type="GO" id="GO:0000723">
    <property type="term" value="P:telomere maintenance"/>
    <property type="evidence" value="ECO:0007669"/>
    <property type="project" value="InterPro"/>
</dbReference>
<dbReference type="GO" id="GO:0006310">
    <property type="term" value="P:DNA recombination"/>
    <property type="evidence" value="ECO:0007669"/>
    <property type="project" value="UniProtKB-KW"/>
</dbReference>
<evidence type="ECO:0000256" key="11">
    <source>
        <dbReference type="ARBA" id="ARBA00023242"/>
    </source>
</evidence>
<dbReference type="Gene3D" id="2.40.290.10">
    <property type="match status" value="1"/>
</dbReference>
<keyword evidence="14" id="KW-1185">Reference proteome</keyword>
<name>A0A833VUM5_9HYME</name>
<evidence type="ECO:0000256" key="2">
    <source>
        <dbReference type="ARBA" id="ARBA00007726"/>
    </source>
</evidence>
<dbReference type="InterPro" id="IPR036465">
    <property type="entry name" value="vWFA_dom_sf"/>
</dbReference>
<organism evidence="13 14">
    <name type="scientific">Frieseomelitta varia</name>
    <dbReference type="NCBI Taxonomy" id="561572"/>
    <lineage>
        <taxon>Eukaryota</taxon>
        <taxon>Metazoa</taxon>
        <taxon>Ecdysozoa</taxon>
        <taxon>Arthropoda</taxon>
        <taxon>Hexapoda</taxon>
        <taxon>Insecta</taxon>
        <taxon>Pterygota</taxon>
        <taxon>Neoptera</taxon>
        <taxon>Endopterygota</taxon>
        <taxon>Hymenoptera</taxon>
        <taxon>Apocrita</taxon>
        <taxon>Aculeata</taxon>
        <taxon>Apoidea</taxon>
        <taxon>Anthophila</taxon>
        <taxon>Apidae</taxon>
        <taxon>Frieseomelitta</taxon>
    </lineage>
</organism>
<comment type="caution">
    <text evidence="13">The sequence shown here is derived from an EMBL/GenBank/DDBJ whole genome shotgun (WGS) entry which is preliminary data.</text>
</comment>
<dbReference type="Pfam" id="PF02735">
    <property type="entry name" value="Ku"/>
    <property type="match status" value="1"/>
</dbReference>
<keyword evidence="5" id="KW-0378">Hydrolase</keyword>
<dbReference type="GO" id="GO:0003690">
    <property type="term" value="F:double-stranded DNA binding"/>
    <property type="evidence" value="ECO:0007669"/>
    <property type="project" value="TreeGrafter"/>
</dbReference>
<gene>
    <name evidence="13" type="ORF">E2986_02629</name>
</gene>